<sequence>MTHATPRRAAALLLLLLPAAPAVSQEFPQTFQHRFGTTAVEAEPERVVSLDYGGPDDLLALGVVPVAQRYWYGDYPLGTWPWAREALGDASFDLIEGDLNLERIAALRPDVILAVHAGIGAEDYELLSQIAPVIAPEPPYDEYSTPWQERARLKGRALGRSEEAEAQVRAIEDRLAAIRAEHPEWQGRTATVAVHWNGAPAAFLPNDSRAQLLAQMGFATPPAIAGAVPSDSFYATFSDEDPSPLDADVLLWLGDGTTLPEIRDMPLRRTLQAHREGREAYADELLSGALSFSSLLSLPYALDRLVPMLEAAADGDPATPVPESVAAGLTD</sequence>
<evidence type="ECO:0000256" key="6">
    <source>
        <dbReference type="SAM" id="SignalP"/>
    </source>
</evidence>
<keyword evidence="4" id="KW-0410">Iron transport</keyword>
<reference evidence="9" key="1">
    <citation type="journal article" date="2019" name="Int. J. Syst. Evol. Microbiol.">
        <title>The Global Catalogue of Microorganisms (GCM) 10K type strain sequencing project: providing services to taxonomists for standard genome sequencing and annotation.</title>
        <authorList>
            <consortium name="The Broad Institute Genomics Platform"/>
            <consortium name="The Broad Institute Genome Sequencing Center for Infectious Disease"/>
            <person name="Wu L."/>
            <person name="Ma J."/>
        </authorList>
    </citation>
    <scope>NUCLEOTIDE SEQUENCE [LARGE SCALE GENOMIC DNA]</scope>
    <source>
        <strain evidence="9">KACC 11588</strain>
    </source>
</reference>
<dbReference type="Proteomes" id="UP001596056">
    <property type="component" value="Unassembled WGS sequence"/>
</dbReference>
<feature type="chain" id="PRO_5045338499" evidence="6">
    <location>
        <begin position="25"/>
        <end position="331"/>
    </location>
</feature>
<evidence type="ECO:0000313" key="9">
    <source>
        <dbReference type="Proteomes" id="UP001596056"/>
    </source>
</evidence>
<dbReference type="RefSeq" id="WP_209843173.1">
    <property type="nucleotide sequence ID" value="NZ_JAGGJP010000025.1"/>
</dbReference>
<keyword evidence="3" id="KW-0813">Transport</keyword>
<evidence type="ECO:0000256" key="5">
    <source>
        <dbReference type="ARBA" id="ARBA00022729"/>
    </source>
</evidence>
<dbReference type="EMBL" id="JBHSNA010000030">
    <property type="protein sequence ID" value="MFC5568205.1"/>
    <property type="molecule type" value="Genomic_DNA"/>
</dbReference>
<dbReference type="Pfam" id="PF01497">
    <property type="entry name" value="Peripla_BP_2"/>
    <property type="match status" value="1"/>
</dbReference>
<dbReference type="CDD" id="cd01146">
    <property type="entry name" value="FhuD"/>
    <property type="match status" value="1"/>
</dbReference>
<comment type="caution">
    <text evidence="8">The sequence shown here is derived from an EMBL/GenBank/DDBJ whole genome shotgun (WGS) entry which is preliminary data.</text>
</comment>
<accession>A0ABW0SHX0</accession>
<dbReference type="InterPro" id="IPR002491">
    <property type="entry name" value="ABC_transptr_periplasmic_BD"/>
</dbReference>
<protein>
    <submittedName>
        <fullName evidence="8">Iron-siderophore ABC transporter substrate-binding protein</fullName>
    </submittedName>
</protein>
<keyword evidence="9" id="KW-1185">Reference proteome</keyword>
<dbReference type="PROSITE" id="PS50983">
    <property type="entry name" value="FE_B12_PBP"/>
    <property type="match status" value="1"/>
</dbReference>
<keyword evidence="4" id="KW-0408">Iron</keyword>
<keyword evidence="4" id="KW-0406">Ion transport</keyword>
<evidence type="ECO:0000256" key="1">
    <source>
        <dbReference type="ARBA" id="ARBA00004196"/>
    </source>
</evidence>
<proteinExistence type="inferred from homology"/>
<dbReference type="PANTHER" id="PTHR30532:SF24">
    <property type="entry name" value="FERRIC ENTEROBACTIN-BINDING PERIPLASMIC PROTEIN FEPB"/>
    <property type="match status" value="1"/>
</dbReference>
<gene>
    <name evidence="8" type="ORF">ACFPOC_17515</name>
</gene>
<comment type="subcellular location">
    <subcellularLocation>
        <location evidence="1">Cell envelope</location>
    </subcellularLocation>
</comment>
<evidence type="ECO:0000256" key="3">
    <source>
        <dbReference type="ARBA" id="ARBA00022448"/>
    </source>
</evidence>
<dbReference type="PANTHER" id="PTHR30532">
    <property type="entry name" value="IRON III DICITRATE-BINDING PERIPLASMIC PROTEIN"/>
    <property type="match status" value="1"/>
</dbReference>
<evidence type="ECO:0000256" key="4">
    <source>
        <dbReference type="ARBA" id="ARBA00022496"/>
    </source>
</evidence>
<feature type="signal peptide" evidence="6">
    <location>
        <begin position="1"/>
        <end position="24"/>
    </location>
</feature>
<keyword evidence="5 6" id="KW-0732">Signal</keyword>
<evidence type="ECO:0000256" key="2">
    <source>
        <dbReference type="ARBA" id="ARBA00008814"/>
    </source>
</evidence>
<dbReference type="SUPFAM" id="SSF53807">
    <property type="entry name" value="Helical backbone' metal receptor"/>
    <property type="match status" value="1"/>
</dbReference>
<feature type="domain" description="Fe/B12 periplasmic-binding" evidence="7">
    <location>
        <begin position="46"/>
        <end position="313"/>
    </location>
</feature>
<dbReference type="Gene3D" id="3.40.50.1980">
    <property type="entry name" value="Nitrogenase molybdenum iron protein domain"/>
    <property type="match status" value="2"/>
</dbReference>
<evidence type="ECO:0000259" key="7">
    <source>
        <dbReference type="PROSITE" id="PS50983"/>
    </source>
</evidence>
<dbReference type="InterPro" id="IPR051313">
    <property type="entry name" value="Bact_iron-sidero_bind"/>
</dbReference>
<name>A0ABW0SHX0_9RHOB</name>
<comment type="similarity">
    <text evidence="2">Belongs to the bacterial solute-binding protein 8 family.</text>
</comment>
<organism evidence="8 9">
    <name type="scientific">Rubellimicrobium aerolatum</name>
    <dbReference type="NCBI Taxonomy" id="490979"/>
    <lineage>
        <taxon>Bacteria</taxon>
        <taxon>Pseudomonadati</taxon>
        <taxon>Pseudomonadota</taxon>
        <taxon>Alphaproteobacteria</taxon>
        <taxon>Rhodobacterales</taxon>
        <taxon>Roseobacteraceae</taxon>
        <taxon>Rubellimicrobium</taxon>
    </lineage>
</organism>
<evidence type="ECO:0000313" key="8">
    <source>
        <dbReference type="EMBL" id="MFC5568205.1"/>
    </source>
</evidence>